<keyword evidence="4 11" id="KW-0288">FMN</keyword>
<feature type="binding site" evidence="11">
    <location>
        <position position="125"/>
    </location>
    <ligand>
        <name>FMN</name>
        <dbReference type="ChEBI" id="CHEBI:58210"/>
    </ligand>
</feature>
<dbReference type="GO" id="GO:0000287">
    <property type="term" value="F:magnesium ion binding"/>
    <property type="evidence" value="ECO:0007669"/>
    <property type="project" value="UniProtKB-UniRule"/>
</dbReference>
<comment type="cofactor">
    <cofactor evidence="1 11">
        <name>FMN</name>
        <dbReference type="ChEBI" id="CHEBI:58210"/>
    </cofactor>
</comment>
<dbReference type="AlphaFoldDB" id="A0A0D1KJ28"/>
<dbReference type="EC" id="5.3.3.2" evidence="11"/>
<feature type="domain" description="FMN-dependent dehydrogenase" evidence="12">
    <location>
        <begin position="156"/>
        <end position="327"/>
    </location>
</feature>
<comment type="caution">
    <text evidence="11">Lacks conserved residue(s) required for the propagation of feature annotation.</text>
</comment>
<dbReference type="GO" id="GO:0008299">
    <property type="term" value="P:isoprenoid biosynthetic process"/>
    <property type="evidence" value="ECO:0007669"/>
    <property type="project" value="UniProtKB-UniRule"/>
</dbReference>
<comment type="subcellular location">
    <subcellularLocation>
        <location evidence="11">Cytoplasm</location>
    </subcellularLocation>
</comment>
<feature type="binding site" evidence="11">
    <location>
        <begin position="8"/>
        <end position="9"/>
    </location>
    <ligand>
        <name>substrate</name>
    </ligand>
</feature>
<dbReference type="eggNOG" id="COG1304">
    <property type="taxonomic scope" value="Bacteria"/>
</dbReference>
<keyword evidence="3 11" id="KW-0285">Flavoprotein</keyword>
<dbReference type="SUPFAM" id="SSF51395">
    <property type="entry name" value="FMN-linked oxidoreductases"/>
    <property type="match status" value="1"/>
</dbReference>
<dbReference type="Pfam" id="PF01070">
    <property type="entry name" value="FMN_dh"/>
    <property type="match status" value="1"/>
</dbReference>
<keyword evidence="8 11" id="KW-0414">Isoprene biosynthesis</keyword>
<evidence type="ECO:0000313" key="13">
    <source>
        <dbReference type="EMBL" id="KIU19725.1"/>
    </source>
</evidence>
<feature type="binding site" evidence="11">
    <location>
        <position position="96"/>
    </location>
    <ligand>
        <name>FMN</name>
        <dbReference type="ChEBI" id="CHEBI:58210"/>
    </ligand>
</feature>
<evidence type="ECO:0000256" key="7">
    <source>
        <dbReference type="ARBA" id="ARBA00022857"/>
    </source>
</evidence>
<feature type="binding site" evidence="11">
    <location>
        <position position="186"/>
    </location>
    <ligand>
        <name>FMN</name>
        <dbReference type="ChEBI" id="CHEBI:58210"/>
    </ligand>
</feature>
<dbReference type="GO" id="GO:0070402">
    <property type="term" value="F:NADPH binding"/>
    <property type="evidence" value="ECO:0007669"/>
    <property type="project" value="UniProtKB-UniRule"/>
</dbReference>
<dbReference type="CDD" id="cd02811">
    <property type="entry name" value="IDI-2_FMN"/>
    <property type="match status" value="1"/>
</dbReference>
<dbReference type="RefSeq" id="WP_043707575.1">
    <property type="nucleotide sequence ID" value="NZ_CP012873.1"/>
</dbReference>
<evidence type="ECO:0000256" key="10">
    <source>
        <dbReference type="ARBA" id="ARBA00025810"/>
    </source>
</evidence>
<dbReference type="PIRSF" id="PIRSF003314">
    <property type="entry name" value="IPP_isomerase"/>
    <property type="match status" value="1"/>
</dbReference>
<feature type="binding site" evidence="11">
    <location>
        <position position="155"/>
    </location>
    <ligand>
        <name>substrate</name>
    </ligand>
</feature>
<dbReference type="GO" id="GO:0016491">
    <property type="term" value="F:oxidoreductase activity"/>
    <property type="evidence" value="ECO:0007669"/>
    <property type="project" value="InterPro"/>
</dbReference>
<name>A0A0D1KJ28_9LACO</name>
<dbReference type="STRING" id="137591.AO080_08175"/>
<dbReference type="InterPro" id="IPR011179">
    <property type="entry name" value="IPdP_isomerase"/>
</dbReference>
<evidence type="ECO:0000256" key="4">
    <source>
        <dbReference type="ARBA" id="ARBA00022643"/>
    </source>
</evidence>
<feature type="binding site" evidence="11">
    <location>
        <begin position="285"/>
        <end position="286"/>
    </location>
    <ligand>
        <name>FMN</name>
        <dbReference type="ChEBI" id="CHEBI:58210"/>
    </ligand>
</feature>
<dbReference type="PANTHER" id="PTHR43665:SF1">
    <property type="entry name" value="ISOPENTENYL-DIPHOSPHATE DELTA-ISOMERASE"/>
    <property type="match status" value="1"/>
</dbReference>
<keyword evidence="6 11" id="KW-0460">Magnesium</keyword>
<comment type="subunit">
    <text evidence="10 11">Homooctamer. Dimer of tetramers.</text>
</comment>
<comment type="cofactor">
    <cofactor evidence="11">
        <name>Mg(2+)</name>
        <dbReference type="ChEBI" id="CHEBI:18420"/>
    </cofactor>
</comment>
<dbReference type="EMBL" id="JWHU01000034">
    <property type="protein sequence ID" value="KIU19725.1"/>
    <property type="molecule type" value="Genomic_DNA"/>
</dbReference>
<organism evidence="13 14">
    <name type="scientific">Weissella cibaria</name>
    <dbReference type="NCBI Taxonomy" id="137591"/>
    <lineage>
        <taxon>Bacteria</taxon>
        <taxon>Bacillati</taxon>
        <taxon>Bacillota</taxon>
        <taxon>Bacilli</taxon>
        <taxon>Lactobacillales</taxon>
        <taxon>Lactobacillaceae</taxon>
        <taxon>Weissella</taxon>
    </lineage>
</organism>
<evidence type="ECO:0000256" key="3">
    <source>
        <dbReference type="ARBA" id="ARBA00022630"/>
    </source>
</evidence>
<dbReference type="GO" id="GO:0004452">
    <property type="term" value="F:isopentenyl-diphosphate delta-isomerase activity"/>
    <property type="evidence" value="ECO:0007669"/>
    <property type="project" value="UniProtKB-UniRule"/>
</dbReference>
<evidence type="ECO:0000256" key="6">
    <source>
        <dbReference type="ARBA" id="ARBA00022842"/>
    </source>
</evidence>
<comment type="similarity">
    <text evidence="11">Belongs to the IPP isomerase type 2 family.</text>
</comment>
<evidence type="ECO:0000256" key="1">
    <source>
        <dbReference type="ARBA" id="ARBA00001917"/>
    </source>
</evidence>
<dbReference type="GO" id="GO:0005737">
    <property type="term" value="C:cytoplasm"/>
    <property type="evidence" value="ECO:0007669"/>
    <property type="project" value="UniProtKB-SubCell"/>
</dbReference>
<comment type="cofactor">
    <cofactor evidence="11">
        <name>NADPH</name>
        <dbReference type="ChEBI" id="CHEBI:57783"/>
    </cofactor>
</comment>
<dbReference type="InterPro" id="IPR000262">
    <property type="entry name" value="FMN-dep_DH"/>
</dbReference>
<comment type="caution">
    <text evidence="13">The sequence shown here is derived from an EMBL/GenBank/DDBJ whole genome shotgun (WGS) entry which is preliminary data.</text>
</comment>
<dbReference type="Gene3D" id="3.20.20.70">
    <property type="entry name" value="Aldolase class I"/>
    <property type="match status" value="1"/>
</dbReference>
<dbReference type="NCBIfam" id="TIGR02151">
    <property type="entry name" value="IPP_isom_2"/>
    <property type="match status" value="1"/>
</dbReference>
<protein>
    <recommendedName>
        <fullName evidence="11">Isopentenyl-diphosphate delta-isomerase</fullName>
        <shortName evidence="11">IPP isomerase</shortName>
        <ecNumber evidence="11">5.3.3.2</ecNumber>
    </recommendedName>
    <alternativeName>
        <fullName evidence="11">Isopentenyl diphosphate:dimethylallyl diphosphate isomerase</fullName>
    </alternativeName>
    <alternativeName>
        <fullName evidence="11">Isopentenyl pyrophosphate isomerase</fullName>
    </alternativeName>
    <alternativeName>
        <fullName evidence="11">Type 2 isopentenyl diphosphate isomerase</fullName>
        <shortName evidence="11">IDI-2</shortName>
    </alternativeName>
</protein>
<dbReference type="KEGG" id="wcb:AO080_08175"/>
<keyword evidence="14" id="KW-1185">Reference proteome</keyword>
<dbReference type="InterPro" id="IPR013785">
    <property type="entry name" value="Aldolase_TIM"/>
</dbReference>
<evidence type="ECO:0000313" key="14">
    <source>
        <dbReference type="Proteomes" id="UP000032287"/>
    </source>
</evidence>
<dbReference type="Proteomes" id="UP000032287">
    <property type="component" value="Unassembled WGS sequence"/>
</dbReference>
<dbReference type="GO" id="GO:0010181">
    <property type="term" value="F:FMN binding"/>
    <property type="evidence" value="ECO:0007669"/>
    <property type="project" value="UniProtKB-UniRule"/>
</dbReference>
<keyword evidence="7 11" id="KW-0521">NADP</keyword>
<feature type="binding site" evidence="11">
    <location>
        <begin position="66"/>
        <end position="68"/>
    </location>
    <ligand>
        <name>FMN</name>
        <dbReference type="ChEBI" id="CHEBI:58210"/>
    </ligand>
</feature>
<evidence type="ECO:0000256" key="2">
    <source>
        <dbReference type="ARBA" id="ARBA00022490"/>
    </source>
</evidence>
<keyword evidence="5 11" id="KW-0479">Metal-binding</keyword>
<dbReference type="HAMAP" id="MF_00354">
    <property type="entry name" value="Idi_2"/>
    <property type="match status" value="1"/>
</dbReference>
<evidence type="ECO:0000256" key="9">
    <source>
        <dbReference type="ARBA" id="ARBA00023235"/>
    </source>
</evidence>
<dbReference type="OrthoDB" id="9795032at2"/>
<comment type="catalytic activity">
    <reaction evidence="11">
        <text>isopentenyl diphosphate = dimethylallyl diphosphate</text>
        <dbReference type="Rhea" id="RHEA:23284"/>
        <dbReference type="ChEBI" id="CHEBI:57623"/>
        <dbReference type="ChEBI" id="CHEBI:128769"/>
        <dbReference type="EC" id="5.3.3.2"/>
    </reaction>
</comment>
<evidence type="ECO:0000256" key="8">
    <source>
        <dbReference type="ARBA" id="ARBA00023229"/>
    </source>
</evidence>
<evidence type="ECO:0000259" key="12">
    <source>
        <dbReference type="Pfam" id="PF01070"/>
    </source>
</evidence>
<comment type="function">
    <text evidence="11">Involved in the biosynthesis of isoprenoids. Catalyzes the 1,3-allylic rearrangement of the homoallylic substrate isopentenyl (IPP) to its allylic isomer, dimethylallyl diphosphate (DMAPP).</text>
</comment>
<keyword evidence="9 11" id="KW-0413">Isomerase</keyword>
<evidence type="ECO:0000256" key="5">
    <source>
        <dbReference type="ARBA" id="ARBA00022723"/>
    </source>
</evidence>
<accession>A0A0D1KJ28</accession>
<gene>
    <name evidence="11 13" type="primary">fni</name>
    <name evidence="13" type="ORF">QX99_01745</name>
</gene>
<reference evidence="13 14" key="1">
    <citation type="journal article" date="2015" name="Microbiology (Mosc.)">
        <title>Genomics of the Weissella cibaria species with an examination of its metabolic traits.</title>
        <authorList>
            <person name="Lynch K.M."/>
            <person name="Lucid A."/>
            <person name="Arendt E.K."/>
            <person name="Sleator R.D."/>
            <person name="Lucey B."/>
            <person name="Coffey A."/>
        </authorList>
    </citation>
    <scope>NUCLEOTIDE SEQUENCE [LARGE SCALE GENOMIC DNA]</scope>
    <source>
        <strain evidence="13 14">MG1</strain>
    </source>
</reference>
<sequence>MESAHAHRKDEHLSLAEAEFRRHAPVSSLHQVRIIHQGLPETKVANVDLTVDDPIFNFKTPFYIEAMTGGSQKTGKINAQLATAAKETGLAMAVGSQSVALKDENAIDTFKVVREINPDGFVMANIGAGHTAAHAQEVVDMIGANALEVHINVAQEVVMPEGDREYIWQDELANIIQTVSVPVIIKEVGFGMAKETIGQLRDLGAQYINLGGRSGTNFAVIEDRRNRAMTAEHGYLYDWGQTTAESLLEAQLVADAPTILATGGIQDPLDVLKAQILGAKAVGVAGHFLHTVLNEGTEGVITEIQRWQNHLAKLYAMVGAERQADLQHVQTVLSPELKNYIDQRR</sequence>
<proteinExistence type="inferred from homology"/>
<feature type="binding site" evidence="11">
    <location>
        <position position="216"/>
    </location>
    <ligand>
        <name>FMN</name>
        <dbReference type="ChEBI" id="CHEBI:58210"/>
    </ligand>
</feature>
<dbReference type="PANTHER" id="PTHR43665">
    <property type="entry name" value="ISOPENTENYL-DIPHOSPHATE DELTA-ISOMERASE"/>
    <property type="match status" value="1"/>
</dbReference>
<dbReference type="PATRIC" id="fig|137591.25.peg.1717"/>
<keyword evidence="2 11" id="KW-0963">Cytoplasm</keyword>
<feature type="binding site" evidence="11">
    <location>
        <position position="156"/>
    </location>
    <ligand>
        <name>Mg(2+)</name>
        <dbReference type="ChEBI" id="CHEBI:18420"/>
    </ligand>
</feature>
<evidence type="ECO:0000256" key="11">
    <source>
        <dbReference type="HAMAP-Rule" id="MF_00354"/>
    </source>
</evidence>